<evidence type="ECO:0008006" key="4">
    <source>
        <dbReference type="Google" id="ProtNLM"/>
    </source>
</evidence>
<accession>A0A9Q3GGM3</accession>
<gene>
    <name evidence="2" type="ORF">O181_006478</name>
</gene>
<keyword evidence="3" id="KW-1185">Reference proteome</keyword>
<evidence type="ECO:0000313" key="3">
    <source>
        <dbReference type="Proteomes" id="UP000765509"/>
    </source>
</evidence>
<dbReference type="AlphaFoldDB" id="A0A9Q3GGM3"/>
<evidence type="ECO:0000256" key="1">
    <source>
        <dbReference type="SAM" id="MobiDB-lite"/>
    </source>
</evidence>
<name>A0A9Q3GGM3_9BASI</name>
<organism evidence="2 3">
    <name type="scientific">Austropuccinia psidii MF-1</name>
    <dbReference type="NCBI Taxonomy" id="1389203"/>
    <lineage>
        <taxon>Eukaryota</taxon>
        <taxon>Fungi</taxon>
        <taxon>Dikarya</taxon>
        <taxon>Basidiomycota</taxon>
        <taxon>Pucciniomycotina</taxon>
        <taxon>Pucciniomycetes</taxon>
        <taxon>Pucciniales</taxon>
        <taxon>Sphaerophragmiaceae</taxon>
        <taxon>Austropuccinia</taxon>
    </lineage>
</organism>
<sequence length="347" mass="40506">MKPQPQGHVMDNPYHQDDIKTDAMFMNKARSPSQYPDGGNMSYSEKEALRQLPEAPSWPKISGIGEYDHMELLDYIDGLFIDLPSIPDYWITAIFNRAFKGHASIWYTEMKEIHGRRSWPWWQSQIIQKYSNGTWMWQKTMFFENDKYSVDKDPYEWCLRQSKRLKAITPQMKIQMRNHKLLTQIPRELEHAVKCRCNHNCTLDDIANNLQDVRKRTNIGKCTSYKSSGFKEKQPFRVELEYKPKKRVATVAKKKNSCHNCGSTDNNANNCPKAKNKVYAIEEVPEEELSTEDSDSDCMGDAIREQSDEEQDPREEFLVVYQEETPLEIQDIQLEAGMPQDTANKTL</sequence>
<dbReference type="Proteomes" id="UP000765509">
    <property type="component" value="Unassembled WGS sequence"/>
</dbReference>
<proteinExistence type="predicted"/>
<evidence type="ECO:0000313" key="2">
    <source>
        <dbReference type="EMBL" id="MBW0466763.1"/>
    </source>
</evidence>
<protein>
    <recommendedName>
        <fullName evidence="4">Retrotransposon gag domain-containing protein</fullName>
    </recommendedName>
</protein>
<dbReference type="EMBL" id="AVOT02001387">
    <property type="protein sequence ID" value="MBW0466763.1"/>
    <property type="molecule type" value="Genomic_DNA"/>
</dbReference>
<feature type="compositionally biased region" description="Acidic residues" evidence="1">
    <location>
        <begin position="285"/>
        <end position="298"/>
    </location>
</feature>
<comment type="caution">
    <text evidence="2">The sequence shown here is derived from an EMBL/GenBank/DDBJ whole genome shotgun (WGS) entry which is preliminary data.</text>
</comment>
<feature type="region of interest" description="Disordered" evidence="1">
    <location>
        <begin position="285"/>
        <end position="316"/>
    </location>
</feature>
<dbReference type="OrthoDB" id="2507294at2759"/>
<reference evidence="2" key="1">
    <citation type="submission" date="2021-03" db="EMBL/GenBank/DDBJ databases">
        <title>Draft genome sequence of rust myrtle Austropuccinia psidii MF-1, a brazilian biotype.</title>
        <authorList>
            <person name="Quecine M.C."/>
            <person name="Pachon D.M.R."/>
            <person name="Bonatelli M.L."/>
            <person name="Correr F.H."/>
            <person name="Franceschini L.M."/>
            <person name="Leite T.F."/>
            <person name="Margarido G.R.A."/>
            <person name="Almeida C.A."/>
            <person name="Ferrarezi J.A."/>
            <person name="Labate C.A."/>
        </authorList>
    </citation>
    <scope>NUCLEOTIDE SEQUENCE</scope>
    <source>
        <strain evidence="2">MF-1</strain>
    </source>
</reference>